<dbReference type="Proteomes" id="UP001597533">
    <property type="component" value="Unassembled WGS sequence"/>
</dbReference>
<proteinExistence type="predicted"/>
<protein>
    <recommendedName>
        <fullName evidence="3">Lipoprotein</fullName>
    </recommendedName>
</protein>
<reference evidence="2" key="1">
    <citation type="journal article" date="2019" name="Int. J. Syst. Evol. Microbiol.">
        <title>The Global Catalogue of Microorganisms (GCM) 10K type strain sequencing project: providing services to taxonomists for standard genome sequencing and annotation.</title>
        <authorList>
            <consortium name="The Broad Institute Genomics Platform"/>
            <consortium name="The Broad Institute Genome Sequencing Center for Infectious Disease"/>
            <person name="Wu L."/>
            <person name="Ma J."/>
        </authorList>
    </citation>
    <scope>NUCLEOTIDE SEQUENCE [LARGE SCALE GENOMIC DNA]</scope>
    <source>
        <strain evidence="2">KCTC 32141</strain>
    </source>
</reference>
<organism evidence="1 2">
    <name type="scientific">Lacinutrix iliipiscaria</name>
    <dbReference type="NCBI Taxonomy" id="1230532"/>
    <lineage>
        <taxon>Bacteria</taxon>
        <taxon>Pseudomonadati</taxon>
        <taxon>Bacteroidota</taxon>
        <taxon>Flavobacteriia</taxon>
        <taxon>Flavobacteriales</taxon>
        <taxon>Flavobacteriaceae</taxon>
        <taxon>Lacinutrix</taxon>
    </lineage>
</organism>
<dbReference type="RefSeq" id="WP_183489562.1">
    <property type="nucleotide sequence ID" value="NZ_JBHUOV010000005.1"/>
</dbReference>
<evidence type="ECO:0000313" key="1">
    <source>
        <dbReference type="EMBL" id="MFD2823941.1"/>
    </source>
</evidence>
<evidence type="ECO:0000313" key="2">
    <source>
        <dbReference type="Proteomes" id="UP001597533"/>
    </source>
</evidence>
<keyword evidence="2" id="KW-1185">Reference proteome</keyword>
<accession>A0ABW5WR72</accession>
<comment type="caution">
    <text evidence="1">The sequence shown here is derived from an EMBL/GenBank/DDBJ whole genome shotgun (WGS) entry which is preliminary data.</text>
</comment>
<evidence type="ECO:0008006" key="3">
    <source>
        <dbReference type="Google" id="ProtNLM"/>
    </source>
</evidence>
<sequence length="139" mass="15907">MKIKYTFLIIIAVLITNCKPDEHEGKGLKLVNDSSIDVYFYNSEDFTIGHFSDTILPMEKPLGLQSIIANGSSGKYVDPNWNQIYSELPEGKFSVYVFSSEIVDSSPWNEIRANNLVLKRIDLTFEELEDSDYTFTYSE</sequence>
<gene>
    <name evidence="1" type="ORF">ACFS5M_09685</name>
</gene>
<name>A0ABW5WR72_9FLAO</name>
<dbReference type="EMBL" id="JBHUOV010000005">
    <property type="protein sequence ID" value="MFD2823941.1"/>
    <property type="molecule type" value="Genomic_DNA"/>
</dbReference>